<reference evidence="2 3" key="1">
    <citation type="journal article" date="2016" name="Sci. Rep.">
        <title>Insights into Adaptations to a Near-Obligate Nematode Endoparasitic Lifestyle from the Finished Genome of Drechmeria coniospora.</title>
        <authorList>
            <person name="Zhang L."/>
            <person name="Zhou Z."/>
            <person name="Guo Q."/>
            <person name="Fokkens L."/>
            <person name="Miskei M."/>
            <person name="Pocsi I."/>
            <person name="Zhang W."/>
            <person name="Chen M."/>
            <person name="Wang L."/>
            <person name="Sun Y."/>
            <person name="Donzelli B.G."/>
            <person name="Gibson D.M."/>
            <person name="Nelson D.R."/>
            <person name="Luo J.G."/>
            <person name="Rep M."/>
            <person name="Liu H."/>
            <person name="Yang S."/>
            <person name="Wang J."/>
            <person name="Krasnoff S.B."/>
            <person name="Xu Y."/>
            <person name="Molnar I."/>
            <person name="Lin M."/>
        </authorList>
    </citation>
    <scope>NUCLEOTIDE SEQUENCE [LARGE SCALE GENOMIC DNA]</scope>
    <source>
        <strain evidence="2 3">ARSEF 6962</strain>
    </source>
</reference>
<feature type="compositionally biased region" description="Low complexity" evidence="1">
    <location>
        <begin position="31"/>
        <end position="42"/>
    </location>
</feature>
<name>A0A151GC29_DRECN</name>
<evidence type="ECO:0000313" key="2">
    <source>
        <dbReference type="EMBL" id="KYK54676.1"/>
    </source>
</evidence>
<feature type="compositionally biased region" description="Low complexity" evidence="1">
    <location>
        <begin position="84"/>
        <end position="93"/>
    </location>
</feature>
<keyword evidence="3" id="KW-1185">Reference proteome</keyword>
<feature type="region of interest" description="Disordered" evidence="1">
    <location>
        <begin position="1"/>
        <end position="93"/>
    </location>
</feature>
<feature type="compositionally biased region" description="Polar residues" evidence="1">
    <location>
        <begin position="156"/>
        <end position="170"/>
    </location>
</feature>
<dbReference type="InParanoid" id="A0A151GC29"/>
<feature type="compositionally biased region" description="Low complexity" evidence="1">
    <location>
        <begin position="137"/>
        <end position="151"/>
    </location>
</feature>
<sequence>METERGVSDGPTTRQRKPELLDGGLAGAKGGRIIKIGTTRRLASSAQHRGEHRPAWARRGQSRKPAAAEPAASLPPAHPTVPDGSSLLHPPLGGLLGPPLAWASAVPSLFVDVGRGYKVPTADQPPVQASPIPPSPLLRLLSSPQLPLDLPAGSSEHLQTALADSSSSPAHQHHLASPDTRAASIARRRPRLTSRSSLPPPRTLSAARTQPPTRGRRPPRADDAAEPNEAGHGATDRRPPPTFRTTLQRTRL</sequence>
<dbReference type="AlphaFoldDB" id="A0A151GC29"/>
<proteinExistence type="predicted"/>
<gene>
    <name evidence="2" type="ORF">DCS_06636</name>
</gene>
<organism evidence="2 3">
    <name type="scientific">Drechmeria coniospora</name>
    <name type="common">Nematophagous fungus</name>
    <name type="synonym">Meria coniospora</name>
    <dbReference type="NCBI Taxonomy" id="98403"/>
    <lineage>
        <taxon>Eukaryota</taxon>
        <taxon>Fungi</taxon>
        <taxon>Dikarya</taxon>
        <taxon>Ascomycota</taxon>
        <taxon>Pezizomycotina</taxon>
        <taxon>Sordariomycetes</taxon>
        <taxon>Hypocreomycetidae</taxon>
        <taxon>Hypocreales</taxon>
        <taxon>Ophiocordycipitaceae</taxon>
        <taxon>Drechmeria</taxon>
    </lineage>
</organism>
<dbReference type="RefSeq" id="XP_040654028.1">
    <property type="nucleotide sequence ID" value="XM_040803924.1"/>
</dbReference>
<feature type="region of interest" description="Disordered" evidence="1">
    <location>
        <begin position="116"/>
        <end position="252"/>
    </location>
</feature>
<feature type="compositionally biased region" description="Low complexity" evidence="1">
    <location>
        <begin position="65"/>
        <end position="75"/>
    </location>
</feature>
<evidence type="ECO:0000313" key="3">
    <source>
        <dbReference type="Proteomes" id="UP000076580"/>
    </source>
</evidence>
<feature type="compositionally biased region" description="Low complexity" evidence="1">
    <location>
        <begin position="243"/>
        <end position="252"/>
    </location>
</feature>
<accession>A0A151GC29</accession>
<comment type="caution">
    <text evidence="2">The sequence shown here is derived from an EMBL/GenBank/DDBJ whole genome shotgun (WGS) entry which is preliminary data.</text>
</comment>
<evidence type="ECO:0000256" key="1">
    <source>
        <dbReference type="SAM" id="MobiDB-lite"/>
    </source>
</evidence>
<feature type="compositionally biased region" description="Low complexity" evidence="1">
    <location>
        <begin position="193"/>
        <end position="213"/>
    </location>
</feature>
<dbReference type="EMBL" id="LAYC01000003">
    <property type="protein sequence ID" value="KYK54676.1"/>
    <property type="molecule type" value="Genomic_DNA"/>
</dbReference>
<protein>
    <submittedName>
        <fullName evidence="2">Uncharacterized protein</fullName>
    </submittedName>
</protein>
<dbReference type="GeneID" id="63719279"/>
<dbReference type="Proteomes" id="UP000076580">
    <property type="component" value="Chromosome 03"/>
</dbReference>